<evidence type="ECO:0000313" key="5">
    <source>
        <dbReference type="Proteomes" id="UP001459277"/>
    </source>
</evidence>
<feature type="transmembrane region" description="Helical" evidence="2">
    <location>
        <begin position="563"/>
        <end position="589"/>
    </location>
</feature>
<dbReference type="PROSITE" id="PS50297">
    <property type="entry name" value="ANK_REP_REGION"/>
    <property type="match status" value="1"/>
</dbReference>
<sequence length="641" mass="72083">MSHKKIKINIRLVSNYEFNSFKNHRQVPAAGDTSLQSALKVNSDAAPSLRQPIIFGIHKEVSSGASILRDQIMETDVAVEISEHAAQENQNQHQTFDLQSKSQYLRLYLAALKGNWQDANQILRVEAESDCIQYSITQTNESILHVAFASKHMAFIKGVVQLLSSDDLELTNVDGDTALCFAAKSGIVPIAKEMVKKNNNLPLIRSSSEGRTPLHQAALLGRRDMVSYLFSVTRLNELTLDERMEILIATITHDMYDIALKILGADETLAIANDGKNIAALHELARKHSKSQLSLCKPCFKSSSMQKLVDELVARVSREVKLFEDKQFSYIVRTLLFDAVEFGNIEFLDILIGSYPNIIWTIDDHRRSLLHIAVKNRQESVFNLIYETVAAKEIILTYVDCSKQNILHLAGELAPPRRLNIVSGAALQMQRELLWFKEVEKIVPPSYLNMKNSKGQTPGDIFTEKHEHLQKEGKEWMKDTANNCMIVATLITTVVFTAAFTVPGGSNQETGIPILLESIWFTVFFISDAIALLSSSSSILIFLSILTSRFTEMDFLVSLPSKLVLGLTTLFISIAGMLVSFSATCFLVYKSKMVRFPIVITSLAGVPIILFIFLHYKLWTDIIHSICLSMFLFRRRKNKLF</sequence>
<comment type="caution">
    <text evidence="4">The sequence shown here is derived from an EMBL/GenBank/DDBJ whole genome shotgun (WGS) entry which is preliminary data.</text>
</comment>
<accession>A0AAW2BX80</accession>
<feature type="domain" description="PGG" evidence="3">
    <location>
        <begin position="474"/>
        <end position="587"/>
    </location>
</feature>
<organism evidence="4 5">
    <name type="scientific">Lithocarpus litseifolius</name>
    <dbReference type="NCBI Taxonomy" id="425828"/>
    <lineage>
        <taxon>Eukaryota</taxon>
        <taxon>Viridiplantae</taxon>
        <taxon>Streptophyta</taxon>
        <taxon>Embryophyta</taxon>
        <taxon>Tracheophyta</taxon>
        <taxon>Spermatophyta</taxon>
        <taxon>Magnoliopsida</taxon>
        <taxon>eudicotyledons</taxon>
        <taxon>Gunneridae</taxon>
        <taxon>Pentapetalae</taxon>
        <taxon>rosids</taxon>
        <taxon>fabids</taxon>
        <taxon>Fagales</taxon>
        <taxon>Fagaceae</taxon>
        <taxon>Lithocarpus</taxon>
    </lineage>
</organism>
<dbReference type="AlphaFoldDB" id="A0AAW2BX80"/>
<evidence type="ECO:0000313" key="4">
    <source>
        <dbReference type="EMBL" id="KAK9989404.1"/>
    </source>
</evidence>
<keyword evidence="5" id="KW-1185">Reference proteome</keyword>
<dbReference type="InterPro" id="IPR002110">
    <property type="entry name" value="Ankyrin_rpt"/>
</dbReference>
<feature type="transmembrane region" description="Helical" evidence="2">
    <location>
        <begin position="480"/>
        <end position="499"/>
    </location>
</feature>
<proteinExistence type="predicted"/>
<dbReference type="EMBL" id="JAZDWU010000010">
    <property type="protein sequence ID" value="KAK9989404.1"/>
    <property type="molecule type" value="Genomic_DNA"/>
</dbReference>
<feature type="repeat" description="ANK" evidence="1">
    <location>
        <begin position="209"/>
        <end position="231"/>
    </location>
</feature>
<reference evidence="4 5" key="1">
    <citation type="submission" date="2024-01" db="EMBL/GenBank/DDBJ databases">
        <title>A telomere-to-telomere, gap-free genome of sweet tea (Lithocarpus litseifolius).</title>
        <authorList>
            <person name="Zhou J."/>
        </authorList>
    </citation>
    <scope>NUCLEOTIDE SEQUENCE [LARGE SCALE GENOMIC DNA]</scope>
    <source>
        <strain evidence="4">Zhou-2022a</strain>
        <tissue evidence="4">Leaf</tissue>
    </source>
</reference>
<keyword evidence="2" id="KW-0812">Transmembrane</keyword>
<dbReference type="GO" id="GO:0016020">
    <property type="term" value="C:membrane"/>
    <property type="evidence" value="ECO:0007669"/>
    <property type="project" value="TreeGrafter"/>
</dbReference>
<feature type="transmembrane region" description="Helical" evidence="2">
    <location>
        <begin position="595"/>
        <end position="616"/>
    </location>
</feature>
<dbReference type="SMART" id="SM00248">
    <property type="entry name" value="ANK"/>
    <property type="match status" value="5"/>
</dbReference>
<keyword evidence="1" id="KW-0040">ANK repeat</keyword>
<evidence type="ECO:0000259" key="3">
    <source>
        <dbReference type="Pfam" id="PF13962"/>
    </source>
</evidence>
<feature type="transmembrane region" description="Helical" evidence="2">
    <location>
        <begin position="519"/>
        <end position="543"/>
    </location>
</feature>
<name>A0AAW2BX80_9ROSI</name>
<dbReference type="Gene3D" id="1.25.40.20">
    <property type="entry name" value="Ankyrin repeat-containing domain"/>
    <property type="match status" value="1"/>
</dbReference>
<evidence type="ECO:0000256" key="1">
    <source>
        <dbReference type="PROSITE-ProRule" id="PRU00023"/>
    </source>
</evidence>
<dbReference type="PANTHER" id="PTHR24177:SF292">
    <property type="entry name" value="ANKYRIN REPEAT FAMILY PROTEIN-RELATED"/>
    <property type="match status" value="1"/>
</dbReference>
<dbReference type="PANTHER" id="PTHR24177">
    <property type="entry name" value="CASKIN"/>
    <property type="match status" value="1"/>
</dbReference>
<dbReference type="InterPro" id="IPR026961">
    <property type="entry name" value="PGG_dom"/>
</dbReference>
<gene>
    <name evidence="4" type="ORF">SO802_029643</name>
</gene>
<dbReference type="Pfam" id="PF12796">
    <property type="entry name" value="Ank_2"/>
    <property type="match status" value="1"/>
</dbReference>
<keyword evidence="2" id="KW-1133">Transmembrane helix</keyword>
<dbReference type="Pfam" id="PF13962">
    <property type="entry name" value="PGG"/>
    <property type="match status" value="1"/>
</dbReference>
<dbReference type="SUPFAM" id="SSF48403">
    <property type="entry name" value="Ankyrin repeat"/>
    <property type="match status" value="1"/>
</dbReference>
<dbReference type="InterPro" id="IPR036770">
    <property type="entry name" value="Ankyrin_rpt-contain_sf"/>
</dbReference>
<protein>
    <recommendedName>
        <fullName evidence="3">PGG domain-containing protein</fullName>
    </recommendedName>
</protein>
<dbReference type="PROSITE" id="PS50088">
    <property type="entry name" value="ANK_REPEAT"/>
    <property type="match status" value="1"/>
</dbReference>
<dbReference type="Proteomes" id="UP001459277">
    <property type="component" value="Unassembled WGS sequence"/>
</dbReference>
<keyword evidence="2" id="KW-0472">Membrane</keyword>
<evidence type="ECO:0000256" key="2">
    <source>
        <dbReference type="SAM" id="Phobius"/>
    </source>
</evidence>